<dbReference type="VEuPathDB" id="FungiDB:UREG_06203"/>
<keyword evidence="10" id="KW-1185">Reference proteome</keyword>
<dbReference type="EMBL" id="CH476618">
    <property type="protein sequence ID" value="EEP81338.1"/>
    <property type="molecule type" value="Genomic_DNA"/>
</dbReference>
<dbReference type="Pfam" id="PF00172">
    <property type="entry name" value="Zn_clus"/>
    <property type="match status" value="1"/>
</dbReference>
<dbReference type="GO" id="GO:0005634">
    <property type="term" value="C:nucleus"/>
    <property type="evidence" value="ECO:0007669"/>
    <property type="project" value="TreeGrafter"/>
</dbReference>
<feature type="region of interest" description="Disordered" evidence="7">
    <location>
        <begin position="108"/>
        <end position="163"/>
    </location>
</feature>
<dbReference type="KEGG" id="ure:UREG_06203"/>
<sequence length="612" mass="68573">MPHQPTIYCDSGFRTSTLCLDGHDNDSLTDFALVAVGGMADDQQVSKQPDDEVAEPSRKKRRRRTLACFQCRARKVKCDFGYPACERCQKTPWPERCIYEHPPPSFPPRYPVQAAAQGPTYPGTPCGDWRKSAPPSPKKPLPATSTDEHTEPPRFGPSTVVPGSAFHGKENRTRFRGCSNVSNLFPDFPELKQYLHRLKREHPVLAGLVRELLKLKEGRVAKPTLPGELALDSIYLSGLLPEWPVAESCIEIYFDTVGSASRLFHKPSFNAQLQLVKDRPGSVPPYFLVQVLLILSTVWSAHPGGSITPSIVANWIRWGDTWLHHVGNKRPNLTTLQIRCLLIQAKEANFSQRNQAWSATGTLVKLAMSAGLHREPPPNARISVFNREMRRRIWITILELDFQASLDRGMPPTLQQSDYDCLPPLNINDEAIHESITEFPSQQPLDIPTDSSYQIIASRSLGLRLRICSLINNPGFSISPAQLSDLDNSILQHLSEIPNWKGSDSRADQRLRLWRALLQIQLQRSQLSLHSCCTLGDLKDAALVHSSRTRLDTAMTMLCHQQLLLDQLGRRFWFGVGEVTMQAALNICHHLYTVGSGFGNSHLSPNSLFQGN</sequence>
<evidence type="ECO:0000256" key="7">
    <source>
        <dbReference type="SAM" id="MobiDB-lite"/>
    </source>
</evidence>
<evidence type="ECO:0000256" key="3">
    <source>
        <dbReference type="ARBA" id="ARBA00023015"/>
    </source>
</evidence>
<reference evidence="10" key="1">
    <citation type="journal article" date="2009" name="Genome Res.">
        <title>Comparative genomic analyses of the human fungal pathogens Coccidioides and their relatives.</title>
        <authorList>
            <person name="Sharpton T.J."/>
            <person name="Stajich J.E."/>
            <person name="Rounsley S.D."/>
            <person name="Gardner M.J."/>
            <person name="Wortman J.R."/>
            <person name="Jordar V.S."/>
            <person name="Maiti R."/>
            <person name="Kodira C.D."/>
            <person name="Neafsey D.E."/>
            <person name="Zeng Q."/>
            <person name="Hung C.-Y."/>
            <person name="McMahan C."/>
            <person name="Muszewska A."/>
            <person name="Grynberg M."/>
            <person name="Mandel M.A."/>
            <person name="Kellner E.M."/>
            <person name="Barker B.M."/>
            <person name="Galgiani J.N."/>
            <person name="Orbach M.J."/>
            <person name="Kirkland T.N."/>
            <person name="Cole G.T."/>
            <person name="Henn M.R."/>
            <person name="Birren B.W."/>
            <person name="Taylor J.W."/>
        </authorList>
    </citation>
    <scope>NUCLEOTIDE SEQUENCE [LARGE SCALE GENOMIC DNA]</scope>
    <source>
        <strain evidence="10">UAMH 1704</strain>
    </source>
</reference>
<dbReference type="GeneID" id="8441880"/>
<dbReference type="PANTHER" id="PTHR31944">
    <property type="entry name" value="HEME-RESPONSIVE ZINC FINGER TRANSCRIPTION FACTOR HAP1"/>
    <property type="match status" value="1"/>
</dbReference>
<dbReference type="OrthoDB" id="4236860at2759"/>
<dbReference type="Pfam" id="PF04082">
    <property type="entry name" value="Fungal_trans"/>
    <property type="match status" value="1"/>
</dbReference>
<dbReference type="GO" id="GO:0001228">
    <property type="term" value="F:DNA-binding transcription activator activity, RNA polymerase II-specific"/>
    <property type="evidence" value="ECO:0007669"/>
    <property type="project" value="TreeGrafter"/>
</dbReference>
<dbReference type="PROSITE" id="PS50048">
    <property type="entry name" value="ZN2_CY6_FUNGAL_2"/>
    <property type="match status" value="1"/>
</dbReference>
<dbReference type="OMA" id="TIACLQC"/>
<accession>C4JX30</accession>
<dbReference type="SMART" id="SM00906">
    <property type="entry name" value="Fungal_trans"/>
    <property type="match status" value="1"/>
</dbReference>
<evidence type="ECO:0000256" key="4">
    <source>
        <dbReference type="ARBA" id="ARBA00023125"/>
    </source>
</evidence>
<evidence type="ECO:0000313" key="9">
    <source>
        <dbReference type="EMBL" id="EEP81338.1"/>
    </source>
</evidence>
<keyword evidence="2" id="KW-0862">Zinc</keyword>
<dbReference type="Proteomes" id="UP000002058">
    <property type="component" value="Unassembled WGS sequence"/>
</dbReference>
<evidence type="ECO:0000259" key="8">
    <source>
        <dbReference type="PROSITE" id="PS50048"/>
    </source>
</evidence>
<evidence type="ECO:0000313" key="10">
    <source>
        <dbReference type="Proteomes" id="UP000002058"/>
    </source>
</evidence>
<dbReference type="HOGENOM" id="CLU_007091_2_1_1"/>
<dbReference type="eggNOG" id="ENOG502SH73">
    <property type="taxonomic scope" value="Eukaryota"/>
</dbReference>
<evidence type="ECO:0000256" key="2">
    <source>
        <dbReference type="ARBA" id="ARBA00022833"/>
    </source>
</evidence>
<dbReference type="InterPro" id="IPR007219">
    <property type="entry name" value="XnlR_reg_dom"/>
</dbReference>
<dbReference type="GO" id="GO:0008270">
    <property type="term" value="F:zinc ion binding"/>
    <property type="evidence" value="ECO:0007669"/>
    <property type="project" value="InterPro"/>
</dbReference>
<gene>
    <name evidence="9" type="ORF">UREG_06203</name>
</gene>
<feature type="domain" description="Zn(2)-C6 fungal-type" evidence="8">
    <location>
        <begin position="67"/>
        <end position="99"/>
    </location>
</feature>
<dbReference type="AlphaFoldDB" id="C4JX30"/>
<dbReference type="InterPro" id="IPR001138">
    <property type="entry name" value="Zn2Cys6_DnaBD"/>
</dbReference>
<evidence type="ECO:0000256" key="5">
    <source>
        <dbReference type="ARBA" id="ARBA00023163"/>
    </source>
</evidence>
<evidence type="ECO:0000256" key="1">
    <source>
        <dbReference type="ARBA" id="ARBA00022723"/>
    </source>
</evidence>
<evidence type="ECO:0000256" key="6">
    <source>
        <dbReference type="ARBA" id="ARBA00023242"/>
    </source>
</evidence>
<keyword evidence="4" id="KW-0238">DNA-binding</keyword>
<dbReference type="SUPFAM" id="SSF57701">
    <property type="entry name" value="Zn2/Cys6 DNA-binding domain"/>
    <property type="match status" value="1"/>
</dbReference>
<dbReference type="RefSeq" id="XP_002583236.1">
    <property type="nucleotide sequence ID" value="XM_002583190.1"/>
</dbReference>
<dbReference type="GO" id="GO:0006351">
    <property type="term" value="P:DNA-templated transcription"/>
    <property type="evidence" value="ECO:0007669"/>
    <property type="project" value="InterPro"/>
</dbReference>
<proteinExistence type="predicted"/>
<dbReference type="InParanoid" id="C4JX30"/>
<dbReference type="PROSITE" id="PS00463">
    <property type="entry name" value="ZN2_CY6_FUNGAL_1"/>
    <property type="match status" value="1"/>
</dbReference>
<keyword evidence="5" id="KW-0804">Transcription</keyword>
<dbReference type="Gene3D" id="4.10.240.10">
    <property type="entry name" value="Zn(2)-C6 fungal-type DNA-binding domain"/>
    <property type="match status" value="1"/>
</dbReference>
<dbReference type="InterPro" id="IPR036864">
    <property type="entry name" value="Zn2-C6_fun-type_DNA-bd_sf"/>
</dbReference>
<dbReference type="CDD" id="cd12148">
    <property type="entry name" value="fungal_TF_MHR"/>
    <property type="match status" value="1"/>
</dbReference>
<protein>
    <recommendedName>
        <fullName evidence="8">Zn(2)-C6 fungal-type domain-containing protein</fullName>
    </recommendedName>
</protein>
<dbReference type="GO" id="GO:0000978">
    <property type="term" value="F:RNA polymerase II cis-regulatory region sequence-specific DNA binding"/>
    <property type="evidence" value="ECO:0007669"/>
    <property type="project" value="TreeGrafter"/>
</dbReference>
<dbReference type="CDD" id="cd00067">
    <property type="entry name" value="GAL4"/>
    <property type="match status" value="1"/>
</dbReference>
<dbReference type="SMART" id="SM00066">
    <property type="entry name" value="GAL4"/>
    <property type="match status" value="1"/>
</dbReference>
<name>C4JX30_UNCRE</name>
<keyword evidence="3" id="KW-0805">Transcription regulation</keyword>
<keyword evidence="1" id="KW-0479">Metal-binding</keyword>
<dbReference type="PANTHER" id="PTHR31944:SF130">
    <property type="entry name" value="ZN(II)2CYS6 TRANSCRIPTION FACTO (EUROFUNG)"/>
    <property type="match status" value="1"/>
</dbReference>
<organism evidence="9 10">
    <name type="scientific">Uncinocarpus reesii (strain UAMH 1704)</name>
    <dbReference type="NCBI Taxonomy" id="336963"/>
    <lineage>
        <taxon>Eukaryota</taxon>
        <taxon>Fungi</taxon>
        <taxon>Dikarya</taxon>
        <taxon>Ascomycota</taxon>
        <taxon>Pezizomycotina</taxon>
        <taxon>Eurotiomycetes</taxon>
        <taxon>Eurotiomycetidae</taxon>
        <taxon>Onygenales</taxon>
        <taxon>Onygenaceae</taxon>
        <taxon>Uncinocarpus</taxon>
    </lineage>
</organism>
<keyword evidence="6" id="KW-0539">Nucleus</keyword>
<dbReference type="InterPro" id="IPR051430">
    <property type="entry name" value="Fungal_TF_Env_Response"/>
</dbReference>